<organism evidence="2 3">
    <name type="scientific">Sulfitobacter brevis</name>
    <dbReference type="NCBI Taxonomy" id="74348"/>
    <lineage>
        <taxon>Bacteria</taxon>
        <taxon>Pseudomonadati</taxon>
        <taxon>Pseudomonadota</taxon>
        <taxon>Alphaproteobacteria</taxon>
        <taxon>Rhodobacterales</taxon>
        <taxon>Roseobacteraceae</taxon>
        <taxon>Sulfitobacter</taxon>
    </lineage>
</organism>
<dbReference type="Proteomes" id="UP000198977">
    <property type="component" value="Unassembled WGS sequence"/>
</dbReference>
<feature type="transmembrane region" description="Helical" evidence="1">
    <location>
        <begin position="77"/>
        <end position="96"/>
    </location>
</feature>
<evidence type="ECO:0000256" key="1">
    <source>
        <dbReference type="SAM" id="Phobius"/>
    </source>
</evidence>
<reference evidence="2 3" key="1">
    <citation type="submission" date="2016-10" db="EMBL/GenBank/DDBJ databases">
        <authorList>
            <person name="de Groot N.N."/>
        </authorList>
    </citation>
    <scope>NUCLEOTIDE SEQUENCE [LARGE SCALE GENOMIC DNA]</scope>
    <source>
        <strain evidence="2 3">DSM 11443</strain>
    </source>
</reference>
<evidence type="ECO:0000313" key="3">
    <source>
        <dbReference type="Proteomes" id="UP000198977"/>
    </source>
</evidence>
<proteinExistence type="predicted"/>
<keyword evidence="1" id="KW-1133">Transmembrane helix</keyword>
<keyword evidence="1" id="KW-0812">Transmembrane</keyword>
<sequence>MGLAPTPVVPLDPLLQQFLRLVEVFEANPTPAGLRELERLATHLMARARQLGPAALALLQGAVARVLAVLVSPTVVIWAGAIAGAALLWWGFFTVLSEQIKFPDPSVAADAAIAAIQAQLFGWGVEFWNGAARRCWEAFKESLIDLINRAGSMKSVLGSPEWLPKYKLLIGALLKCVLGDLGSLTVGMRDKLADLLQKMLVASGLLAGGLLAGAGAADAAEPHDQDVADAVKTLGLTGIPRGDGFGYCESRPLDEAEGADSHEDGEVLAEEAPCDPMPWDVELRVDLPLSGFPDVDLDKRKAILACWMKYYEDLIVQDRGALRKRDDDTDTRREDLLRLRLQVNRRELERLRRAKQNTDRECQLRELRRSPTVLAPPMESRLRLRFPDLSNPF</sequence>
<dbReference type="AlphaFoldDB" id="A0A1I1UIG7"/>
<evidence type="ECO:0000313" key="2">
    <source>
        <dbReference type="EMBL" id="SFD67730.1"/>
    </source>
</evidence>
<keyword evidence="1" id="KW-0472">Membrane</keyword>
<keyword evidence="3" id="KW-1185">Reference proteome</keyword>
<name>A0A1I1UIG7_9RHOB</name>
<protein>
    <submittedName>
        <fullName evidence="2">Uncharacterized protein</fullName>
    </submittedName>
</protein>
<dbReference type="EMBL" id="FOMW01000002">
    <property type="protein sequence ID" value="SFD67730.1"/>
    <property type="molecule type" value="Genomic_DNA"/>
</dbReference>
<gene>
    <name evidence="2" type="ORF">SAMN04488523_10240</name>
</gene>
<accession>A0A1I1UIG7</accession>